<proteinExistence type="predicted"/>
<evidence type="ECO:0000313" key="2">
    <source>
        <dbReference type="Proteomes" id="UP001160390"/>
    </source>
</evidence>
<dbReference type="EMBL" id="CABFNP030000690">
    <property type="protein sequence ID" value="CAI6077842.1"/>
    <property type="molecule type" value="Genomic_DNA"/>
</dbReference>
<gene>
    <name evidence="1" type="ORF">CCHLO57077_00015178</name>
</gene>
<accession>A0AA35LUP7</accession>
<dbReference type="AlphaFoldDB" id="A0AA35LUP7"/>
<organism evidence="1 2">
    <name type="scientific">Clonostachys chloroleuca</name>
    <dbReference type="NCBI Taxonomy" id="1926264"/>
    <lineage>
        <taxon>Eukaryota</taxon>
        <taxon>Fungi</taxon>
        <taxon>Dikarya</taxon>
        <taxon>Ascomycota</taxon>
        <taxon>Pezizomycotina</taxon>
        <taxon>Sordariomycetes</taxon>
        <taxon>Hypocreomycetidae</taxon>
        <taxon>Hypocreales</taxon>
        <taxon>Bionectriaceae</taxon>
        <taxon>Clonostachys</taxon>
    </lineage>
</organism>
<dbReference type="Proteomes" id="UP001160390">
    <property type="component" value="Unassembled WGS sequence"/>
</dbReference>
<keyword evidence="2" id="KW-1185">Reference proteome</keyword>
<protein>
    <submittedName>
        <fullName evidence="1">Uncharacterized protein</fullName>
    </submittedName>
</protein>
<reference evidence="1" key="1">
    <citation type="submission" date="2023-01" db="EMBL/GenBank/DDBJ databases">
        <authorList>
            <person name="Piombo E."/>
        </authorList>
    </citation>
    <scope>NUCLEOTIDE SEQUENCE</scope>
</reference>
<evidence type="ECO:0000313" key="1">
    <source>
        <dbReference type="EMBL" id="CAI6077842.1"/>
    </source>
</evidence>
<sequence length="102" mass="11664">MSSDFGKWTASVDDDMDIAHGCCIEACQQMATINSQVTDLAGTSVTSDEKQNRKEDFEKKFRFLEERCEQHLPVLPDSMREAHEKEMAGARKTFETVIRFLD</sequence>
<name>A0AA35LUP7_9HYPO</name>
<comment type="caution">
    <text evidence="1">The sequence shown here is derived from an EMBL/GenBank/DDBJ whole genome shotgun (WGS) entry which is preliminary data.</text>
</comment>